<dbReference type="EMBL" id="CAVNYO010000440">
    <property type="protein sequence ID" value="CAK5279757.1"/>
    <property type="molecule type" value="Genomic_DNA"/>
</dbReference>
<dbReference type="AlphaFoldDB" id="A0AAD2HPS4"/>
<evidence type="ECO:0000313" key="3">
    <source>
        <dbReference type="Proteomes" id="UP001295794"/>
    </source>
</evidence>
<comment type="caution">
    <text evidence="2">The sequence shown here is derived from an EMBL/GenBank/DDBJ whole genome shotgun (WGS) entry which is preliminary data.</text>
</comment>
<proteinExistence type="predicted"/>
<feature type="region of interest" description="Disordered" evidence="1">
    <location>
        <begin position="107"/>
        <end position="309"/>
    </location>
</feature>
<name>A0AAD2HPS4_9AGAR</name>
<reference evidence="2" key="1">
    <citation type="submission" date="2023-11" db="EMBL/GenBank/DDBJ databases">
        <authorList>
            <person name="De Vega J J."/>
            <person name="De Vega J J."/>
        </authorList>
    </citation>
    <scope>NUCLEOTIDE SEQUENCE</scope>
</reference>
<feature type="compositionally biased region" description="Polar residues" evidence="1">
    <location>
        <begin position="9"/>
        <end position="26"/>
    </location>
</feature>
<feature type="region of interest" description="Disordered" evidence="1">
    <location>
        <begin position="380"/>
        <end position="432"/>
    </location>
</feature>
<sequence>MEHSVPMCSVQSAFSNGGPSPSSRTHSNARDLCGKGHCTHSKSQICDSLALLSLTTTTTHPPASSMDEDCGASDRGSSGIIPGLVSNAAPRDELMDSDNALCALQAPSSAGSSASPSSCLRTGKLSSSKPAPRRYKPQPKSKPTLKPTRPSAAASSPAARVGLHASHPPPSSTARVFFPGLPTPTPPRLVCTEPAAPVMEPEPEPERATSLDPAPSTSPRSTMAVAGPVVAGPREDAAVGQSASTVPAAAPAPAPDADAELGASPIVAADPPPATAAGSAPAPERERERERERDPPTAKAAARTSAVRVLKGKVVLDSDDDERGDARAARVCAVPGPSRGRKRKRRAVDAALGADSDSGVDLDLDLDLLDPSVADRCTTKSRLVRARPNEPEKPEAATLARRDQDADADEARAASAATLPLPPPPLNVDEQYTPDGRRMVLVEGVMCQGWFYSNPDEPLPGKRTWSQLRKVRRWVYDE</sequence>
<feature type="compositionally biased region" description="Low complexity" evidence="1">
    <location>
        <begin position="265"/>
        <end position="282"/>
    </location>
</feature>
<feature type="region of interest" description="Disordered" evidence="1">
    <location>
        <begin position="321"/>
        <end position="363"/>
    </location>
</feature>
<organism evidence="2 3">
    <name type="scientific">Mycena citricolor</name>
    <dbReference type="NCBI Taxonomy" id="2018698"/>
    <lineage>
        <taxon>Eukaryota</taxon>
        <taxon>Fungi</taxon>
        <taxon>Dikarya</taxon>
        <taxon>Basidiomycota</taxon>
        <taxon>Agaricomycotina</taxon>
        <taxon>Agaricomycetes</taxon>
        <taxon>Agaricomycetidae</taxon>
        <taxon>Agaricales</taxon>
        <taxon>Marasmiineae</taxon>
        <taxon>Mycenaceae</taxon>
        <taxon>Mycena</taxon>
    </lineage>
</organism>
<feature type="compositionally biased region" description="Basic and acidic residues" evidence="1">
    <location>
        <begin position="283"/>
        <end position="296"/>
    </location>
</feature>
<evidence type="ECO:0000313" key="2">
    <source>
        <dbReference type="EMBL" id="CAK5279757.1"/>
    </source>
</evidence>
<feature type="region of interest" description="Disordered" evidence="1">
    <location>
        <begin position="58"/>
        <end position="85"/>
    </location>
</feature>
<accession>A0AAD2HPS4</accession>
<protein>
    <submittedName>
        <fullName evidence="2">Uncharacterized protein</fullName>
    </submittedName>
</protein>
<gene>
    <name evidence="2" type="ORF">MYCIT1_LOCUS30005</name>
</gene>
<feature type="region of interest" description="Disordered" evidence="1">
    <location>
        <begin position="1"/>
        <end position="28"/>
    </location>
</feature>
<feature type="compositionally biased region" description="Low complexity" evidence="1">
    <location>
        <begin position="150"/>
        <end position="159"/>
    </location>
</feature>
<keyword evidence="3" id="KW-1185">Reference proteome</keyword>
<dbReference type="Proteomes" id="UP001295794">
    <property type="component" value="Unassembled WGS sequence"/>
</dbReference>
<evidence type="ECO:0000256" key="1">
    <source>
        <dbReference type="SAM" id="MobiDB-lite"/>
    </source>
</evidence>
<feature type="compositionally biased region" description="Basic and acidic residues" evidence="1">
    <location>
        <begin position="387"/>
        <end position="412"/>
    </location>
</feature>
<feature type="compositionally biased region" description="Low complexity" evidence="1">
    <location>
        <begin position="107"/>
        <end position="118"/>
    </location>
</feature>